<dbReference type="PANTHER" id="PTHR30328:SF54">
    <property type="entry name" value="HTH-TYPE TRANSCRIPTIONAL REPRESSOR SCO4008"/>
    <property type="match status" value="1"/>
</dbReference>
<feature type="DNA-binding region" description="H-T-H motif" evidence="2">
    <location>
        <begin position="43"/>
        <end position="62"/>
    </location>
</feature>
<keyword evidence="1 2" id="KW-0238">DNA-binding</keyword>
<evidence type="ECO:0000313" key="4">
    <source>
        <dbReference type="EMBL" id="KMS53095.1"/>
    </source>
</evidence>
<dbReference type="InterPro" id="IPR001647">
    <property type="entry name" value="HTH_TetR"/>
</dbReference>
<accession>A0A0J8ADE9</accession>
<dbReference type="InterPro" id="IPR009057">
    <property type="entry name" value="Homeodomain-like_sf"/>
</dbReference>
<dbReference type="RefSeq" id="WP_242495942.1">
    <property type="nucleotide sequence ID" value="NZ_KQ130436.1"/>
</dbReference>
<keyword evidence="5" id="KW-1185">Reference proteome</keyword>
<reference evidence="4 5" key="1">
    <citation type="journal article" date="2015" name="G3 (Bethesda)">
        <title>Insights into Ongoing Evolution of the Hexachlorocyclohexane Catabolic Pathway from Comparative Genomics of Ten Sphingomonadaceae Strains.</title>
        <authorList>
            <person name="Pearce S.L."/>
            <person name="Oakeshott J.G."/>
            <person name="Pandey G."/>
        </authorList>
    </citation>
    <scope>NUCLEOTIDE SEQUENCE [LARGE SCALE GENOMIC DNA]</scope>
    <source>
        <strain evidence="4 5">LL01</strain>
    </source>
</reference>
<evidence type="ECO:0000256" key="1">
    <source>
        <dbReference type="ARBA" id="ARBA00023125"/>
    </source>
</evidence>
<gene>
    <name evidence="4" type="ORF">V473_19100</name>
</gene>
<dbReference type="InterPro" id="IPR036271">
    <property type="entry name" value="Tet_transcr_reg_TetR-rel_C_sf"/>
</dbReference>
<dbReference type="InterPro" id="IPR050109">
    <property type="entry name" value="HTH-type_TetR-like_transc_reg"/>
</dbReference>
<evidence type="ECO:0000313" key="5">
    <source>
        <dbReference type="Proteomes" id="UP000052232"/>
    </source>
</evidence>
<dbReference type="GO" id="GO:0003677">
    <property type="term" value="F:DNA binding"/>
    <property type="evidence" value="ECO:0007669"/>
    <property type="project" value="UniProtKB-UniRule"/>
</dbReference>
<sequence length="218" mass="24620">MAKSPMNMQGKATGRAGEAEETRLNILDVATLEFADKGLSGARIDEIADRTDASKRMIYYYFGSKEGLYRAVLERAYTAVREIDADNTRSDLAPDAALRDVVGATFDYHHQHPEFVRLVMNENILRGAHIGEIPGIRERNRKVVEQLRAILARGVESGHFREGIDPLELHMTISALCFYNVSNRYTVSYGFERDVTAPKVLARRRTNVIDIVESWCRA</sequence>
<dbReference type="InterPro" id="IPR041474">
    <property type="entry name" value="NicS_C"/>
</dbReference>
<dbReference type="SUPFAM" id="SSF48498">
    <property type="entry name" value="Tetracyclin repressor-like, C-terminal domain"/>
    <property type="match status" value="1"/>
</dbReference>
<name>A0A0J8ADE9_9SPHN</name>
<dbReference type="AlphaFoldDB" id="A0A0J8ADE9"/>
<dbReference type="STRING" id="1420583.V473_19100"/>
<dbReference type="SUPFAM" id="SSF46689">
    <property type="entry name" value="Homeodomain-like"/>
    <property type="match status" value="1"/>
</dbReference>
<dbReference type="Proteomes" id="UP000052232">
    <property type="component" value="Unassembled WGS sequence"/>
</dbReference>
<evidence type="ECO:0000256" key="2">
    <source>
        <dbReference type="PROSITE-ProRule" id="PRU00335"/>
    </source>
</evidence>
<dbReference type="EMBL" id="JACT01000005">
    <property type="protein sequence ID" value="KMS53095.1"/>
    <property type="molecule type" value="Genomic_DNA"/>
</dbReference>
<feature type="domain" description="HTH tetR-type" evidence="3">
    <location>
        <begin position="20"/>
        <end position="80"/>
    </location>
</feature>
<dbReference type="PANTHER" id="PTHR30328">
    <property type="entry name" value="TRANSCRIPTIONAL REPRESSOR"/>
    <property type="match status" value="1"/>
</dbReference>
<dbReference type="PROSITE" id="PS50977">
    <property type="entry name" value="HTH_TETR_2"/>
    <property type="match status" value="1"/>
</dbReference>
<dbReference type="PATRIC" id="fig|1420583.3.peg.3619"/>
<dbReference type="Gene3D" id="1.10.357.10">
    <property type="entry name" value="Tetracycline Repressor, domain 2"/>
    <property type="match status" value="1"/>
</dbReference>
<dbReference type="PRINTS" id="PR00455">
    <property type="entry name" value="HTHTETR"/>
</dbReference>
<dbReference type="Pfam" id="PF17938">
    <property type="entry name" value="TetR_C_29"/>
    <property type="match status" value="1"/>
</dbReference>
<dbReference type="Pfam" id="PF00440">
    <property type="entry name" value="TetR_N"/>
    <property type="match status" value="1"/>
</dbReference>
<protein>
    <submittedName>
        <fullName evidence="4">TetR family transcriptional regulator</fullName>
    </submittedName>
</protein>
<comment type="caution">
    <text evidence="4">The sequence shown here is derived from an EMBL/GenBank/DDBJ whole genome shotgun (WGS) entry which is preliminary data.</text>
</comment>
<proteinExistence type="predicted"/>
<evidence type="ECO:0000259" key="3">
    <source>
        <dbReference type="PROSITE" id="PS50977"/>
    </source>
</evidence>
<organism evidence="4 5">
    <name type="scientific">Sphingobium cupriresistens LL01</name>
    <dbReference type="NCBI Taxonomy" id="1420583"/>
    <lineage>
        <taxon>Bacteria</taxon>
        <taxon>Pseudomonadati</taxon>
        <taxon>Pseudomonadota</taxon>
        <taxon>Alphaproteobacteria</taxon>
        <taxon>Sphingomonadales</taxon>
        <taxon>Sphingomonadaceae</taxon>
        <taxon>Sphingobium</taxon>
    </lineage>
</organism>